<feature type="transmembrane region" description="Helical" evidence="1">
    <location>
        <begin position="227"/>
        <end position="253"/>
    </location>
</feature>
<feature type="transmembrane region" description="Helical" evidence="1">
    <location>
        <begin position="265"/>
        <end position="283"/>
    </location>
</feature>
<organism evidence="2 3">
    <name type="scientific">Armillaria novae-zelandiae</name>
    <dbReference type="NCBI Taxonomy" id="153914"/>
    <lineage>
        <taxon>Eukaryota</taxon>
        <taxon>Fungi</taxon>
        <taxon>Dikarya</taxon>
        <taxon>Basidiomycota</taxon>
        <taxon>Agaricomycotina</taxon>
        <taxon>Agaricomycetes</taxon>
        <taxon>Agaricomycetidae</taxon>
        <taxon>Agaricales</taxon>
        <taxon>Marasmiineae</taxon>
        <taxon>Physalacriaceae</taxon>
        <taxon>Armillaria</taxon>
    </lineage>
</organism>
<evidence type="ECO:0000313" key="3">
    <source>
        <dbReference type="Proteomes" id="UP001175227"/>
    </source>
</evidence>
<keyword evidence="3" id="KW-1185">Reference proteome</keyword>
<comment type="caution">
    <text evidence="2">The sequence shown here is derived from an EMBL/GenBank/DDBJ whole genome shotgun (WGS) entry which is preliminary data.</text>
</comment>
<dbReference type="EMBL" id="JAUEPR010000001">
    <property type="protein sequence ID" value="KAK0491422.1"/>
    <property type="molecule type" value="Genomic_DNA"/>
</dbReference>
<keyword evidence="1" id="KW-1133">Transmembrane helix</keyword>
<feature type="transmembrane region" description="Helical" evidence="1">
    <location>
        <begin position="48"/>
        <end position="67"/>
    </location>
</feature>
<evidence type="ECO:0000256" key="1">
    <source>
        <dbReference type="SAM" id="Phobius"/>
    </source>
</evidence>
<feature type="transmembrane region" description="Helical" evidence="1">
    <location>
        <begin position="101"/>
        <end position="122"/>
    </location>
</feature>
<protein>
    <submittedName>
        <fullName evidence="2">Uncharacterized protein</fullName>
    </submittedName>
</protein>
<reference evidence="2" key="1">
    <citation type="submission" date="2023-06" db="EMBL/GenBank/DDBJ databases">
        <authorList>
            <consortium name="Lawrence Berkeley National Laboratory"/>
            <person name="Ahrendt S."/>
            <person name="Sahu N."/>
            <person name="Indic B."/>
            <person name="Wong-Bajracharya J."/>
            <person name="Merenyi Z."/>
            <person name="Ke H.-M."/>
            <person name="Monk M."/>
            <person name="Kocsube S."/>
            <person name="Drula E."/>
            <person name="Lipzen A."/>
            <person name="Balint B."/>
            <person name="Henrissat B."/>
            <person name="Andreopoulos B."/>
            <person name="Martin F.M."/>
            <person name="Harder C.B."/>
            <person name="Rigling D."/>
            <person name="Ford K.L."/>
            <person name="Foster G.D."/>
            <person name="Pangilinan J."/>
            <person name="Papanicolaou A."/>
            <person name="Barry K."/>
            <person name="LaButti K."/>
            <person name="Viragh M."/>
            <person name="Koriabine M."/>
            <person name="Yan M."/>
            <person name="Riley R."/>
            <person name="Champramary S."/>
            <person name="Plett K.L."/>
            <person name="Tsai I.J."/>
            <person name="Slot J."/>
            <person name="Sipos G."/>
            <person name="Plett J."/>
            <person name="Nagy L.G."/>
            <person name="Grigoriev I.V."/>
        </authorList>
    </citation>
    <scope>NUCLEOTIDE SEQUENCE</scope>
    <source>
        <strain evidence="2">ICMP 16352</strain>
    </source>
</reference>
<proteinExistence type="predicted"/>
<accession>A0AA39PVM9</accession>
<name>A0AA39PVM9_9AGAR</name>
<feature type="transmembrane region" description="Helical" evidence="1">
    <location>
        <begin position="12"/>
        <end position="36"/>
    </location>
</feature>
<keyword evidence="1" id="KW-0472">Membrane</keyword>
<keyword evidence="1" id="KW-0812">Transmembrane</keyword>
<sequence>MTDTDGFSVLYHTITLVCQTLVYGIYAIIMPTCSYVMLTRGLRRKSHIFLFCMLVFMFSLSTVYWIISLYNDVNLITRLYVHEVALDETATTRALVQGMPLMSALVLLNYVLTDGVVVWRAWVLCQDGYSKSLIIPLMFLCLTLLSVLATIGLRIAIAVLSDTQHAVIEHRGISLVLDYEQVANLVLSLLTNICSTSVVGIKAWRHRHWVTSELQVKRKNITTAERVFALLVESGIIYCLSGLMVLIATVIRLPFGTLGDVYTPVNVQFAGIYPAIVILLVTYRGELNETVLFGTSQGRSNARATVSNLDTIEFGHNPHVNSSSGEAETFADVAHTRLSVLDHAGDVVMRNCTGS</sequence>
<feature type="transmembrane region" description="Helical" evidence="1">
    <location>
        <begin position="134"/>
        <end position="161"/>
    </location>
</feature>
<dbReference type="AlphaFoldDB" id="A0AA39PVM9"/>
<evidence type="ECO:0000313" key="2">
    <source>
        <dbReference type="EMBL" id="KAK0491422.1"/>
    </source>
</evidence>
<dbReference type="Proteomes" id="UP001175227">
    <property type="component" value="Unassembled WGS sequence"/>
</dbReference>
<gene>
    <name evidence="2" type="ORF">IW261DRAFT_1413728</name>
</gene>